<accession>A0AA95JAU4</accession>
<dbReference type="Proteomes" id="UP001178662">
    <property type="component" value="Chromosome"/>
</dbReference>
<keyword evidence="2" id="KW-1185">Reference proteome</keyword>
<dbReference type="EMBL" id="CP119317">
    <property type="protein sequence ID" value="WEK53301.1"/>
    <property type="molecule type" value="Genomic_DNA"/>
</dbReference>
<protein>
    <submittedName>
        <fullName evidence="1">Uncharacterized protein</fullName>
    </submittedName>
</protein>
<name>A0AA95JAU4_9BACL</name>
<organism evidence="1 2">
    <name type="scientific">Candidatus Cohnella colombiensis</name>
    <dbReference type="NCBI Taxonomy" id="3121368"/>
    <lineage>
        <taxon>Bacteria</taxon>
        <taxon>Bacillati</taxon>
        <taxon>Bacillota</taxon>
        <taxon>Bacilli</taxon>
        <taxon>Bacillales</taxon>
        <taxon>Paenibacillaceae</taxon>
        <taxon>Cohnella</taxon>
    </lineage>
</organism>
<gene>
    <name evidence="1" type="ORF">P0Y55_11955</name>
</gene>
<reference evidence="1" key="1">
    <citation type="submission" date="2023-03" db="EMBL/GenBank/DDBJ databases">
        <title>Andean soil-derived lignocellulolytic bacterial consortium as a source of novel taxa and putative plastic-active enzymes.</title>
        <authorList>
            <person name="Diaz-Garcia L."/>
            <person name="Chuvochina M."/>
            <person name="Feuerriegel G."/>
            <person name="Bunk B."/>
            <person name="Sproer C."/>
            <person name="Streit W.R."/>
            <person name="Rodriguez L.M."/>
            <person name="Overmann J."/>
            <person name="Jimenez D.J."/>
        </authorList>
    </citation>
    <scope>NUCLEOTIDE SEQUENCE</scope>
    <source>
        <strain evidence="1">MAG 2441</strain>
    </source>
</reference>
<dbReference type="AlphaFoldDB" id="A0AA95JAU4"/>
<proteinExistence type="predicted"/>
<evidence type="ECO:0000313" key="2">
    <source>
        <dbReference type="Proteomes" id="UP001178662"/>
    </source>
</evidence>
<sequence length="43" mass="4749">MLFTAIKIAKKAKKVVSGARRAGKKATKRVDKAASKMFKGLKW</sequence>
<evidence type="ECO:0000313" key="1">
    <source>
        <dbReference type="EMBL" id="WEK53301.1"/>
    </source>
</evidence>